<evidence type="ECO:0000256" key="3">
    <source>
        <dbReference type="ARBA" id="ARBA00022603"/>
    </source>
</evidence>
<comment type="function">
    <text evidence="2 7">Catalyzes the formation of N(7)-methylguanine at position 46 (m7G46) in tRNA.</text>
</comment>
<dbReference type="PANTHER" id="PTHR23417">
    <property type="entry name" value="3-DEOXY-D-MANNO-OCTULOSONIC-ACID TRANSFERASE/TRNA GUANINE-N 7 - -METHYLTRANSFERASE"/>
    <property type="match status" value="1"/>
</dbReference>
<dbReference type="PROSITE" id="PS51625">
    <property type="entry name" value="SAM_MT_TRMB"/>
    <property type="match status" value="1"/>
</dbReference>
<dbReference type="Pfam" id="PF02390">
    <property type="entry name" value="Methyltransf_4"/>
    <property type="match status" value="1"/>
</dbReference>
<evidence type="ECO:0000256" key="2">
    <source>
        <dbReference type="ARBA" id="ARBA00003015"/>
    </source>
</evidence>
<name>A0A8H9KT03_9MICO</name>
<dbReference type="AlphaFoldDB" id="A0A8H9KT03"/>
<feature type="binding site" evidence="7">
    <location>
        <position position="138"/>
    </location>
    <ligand>
        <name>S-adenosyl-L-methionine</name>
        <dbReference type="ChEBI" id="CHEBI:59789"/>
    </ligand>
</feature>
<dbReference type="EMBL" id="BMEA01000001">
    <property type="protein sequence ID" value="GGB70599.1"/>
    <property type="molecule type" value="Genomic_DNA"/>
</dbReference>
<evidence type="ECO:0000256" key="5">
    <source>
        <dbReference type="ARBA" id="ARBA00022691"/>
    </source>
</evidence>
<dbReference type="PANTHER" id="PTHR23417:SF14">
    <property type="entry name" value="PENTACOTRIPEPTIDE-REPEAT REGION OF PRORP DOMAIN-CONTAINING PROTEIN"/>
    <property type="match status" value="1"/>
</dbReference>
<evidence type="ECO:0000256" key="8">
    <source>
        <dbReference type="SAM" id="MobiDB-lite"/>
    </source>
</evidence>
<evidence type="ECO:0000256" key="6">
    <source>
        <dbReference type="ARBA" id="ARBA00022694"/>
    </source>
</evidence>
<accession>A0A8H9KT03</accession>
<protein>
    <recommendedName>
        <fullName evidence="7">tRNA (guanine-N(7)-)-methyltransferase</fullName>
        <ecNumber evidence="7">2.1.1.33</ecNumber>
    </recommendedName>
    <alternativeName>
        <fullName evidence="7">tRNA (guanine(46)-N(7))-methyltransferase</fullName>
    </alternativeName>
    <alternativeName>
        <fullName evidence="7">tRNA(m7G46)-methyltransferase</fullName>
    </alternativeName>
</protein>
<comment type="caution">
    <text evidence="7">Lacks conserved residue(s) required for the propagation of feature annotation.</text>
</comment>
<proteinExistence type="inferred from homology"/>
<dbReference type="NCBIfam" id="TIGR00091">
    <property type="entry name" value="tRNA (guanosine(46)-N7)-methyltransferase TrmB"/>
    <property type="match status" value="1"/>
</dbReference>
<evidence type="ECO:0000256" key="7">
    <source>
        <dbReference type="HAMAP-Rule" id="MF_01057"/>
    </source>
</evidence>
<sequence length="227" mass="24711">MSSSRSVLQHTPRDGVRTFTPRWRTSPLTAERMERLLPRHAIPDEGVLDPQAWFGRTAPVVLEIGSGHGAAAVAYAAGHPDHDLVAVEVHVPGVARMLAAAEPLGLTNLWVERGDAVPLLTSRVPSGSLAAVHLFFPDPWPKAKHAKRRFVQQHTLTLLADRLAPGGVLRIATDHAVYAEHVREQVTAHGGWDMVEGARPEWRPQDGFEAKGLAAGRTVAEFSLTPR</sequence>
<dbReference type="InterPro" id="IPR029063">
    <property type="entry name" value="SAM-dependent_MTases_sf"/>
</dbReference>
<gene>
    <name evidence="7" type="primary">trmB</name>
    <name evidence="9" type="ORF">GCM10011314_07420</name>
</gene>
<keyword evidence="4 7" id="KW-0808">Transferase</keyword>
<keyword evidence="5 7" id="KW-0949">S-adenosyl-L-methionine</keyword>
<dbReference type="HAMAP" id="MF_01057">
    <property type="entry name" value="tRNA_methyltr_TrmB"/>
    <property type="match status" value="1"/>
</dbReference>
<dbReference type="Proteomes" id="UP000628079">
    <property type="component" value="Unassembled WGS sequence"/>
</dbReference>
<comment type="pathway">
    <text evidence="7">tRNA modification; N(7)-methylguanine-tRNA biosynthesis.</text>
</comment>
<feature type="binding site" evidence="7">
    <location>
        <position position="115"/>
    </location>
    <ligand>
        <name>S-adenosyl-L-methionine</name>
        <dbReference type="ChEBI" id="CHEBI:59789"/>
    </ligand>
</feature>
<comment type="catalytic activity">
    <reaction evidence="1 7">
        <text>guanosine(46) in tRNA + S-adenosyl-L-methionine = N(7)-methylguanosine(46) in tRNA + S-adenosyl-L-homocysteine</text>
        <dbReference type="Rhea" id="RHEA:42708"/>
        <dbReference type="Rhea" id="RHEA-COMP:10188"/>
        <dbReference type="Rhea" id="RHEA-COMP:10189"/>
        <dbReference type="ChEBI" id="CHEBI:57856"/>
        <dbReference type="ChEBI" id="CHEBI:59789"/>
        <dbReference type="ChEBI" id="CHEBI:74269"/>
        <dbReference type="ChEBI" id="CHEBI:74480"/>
        <dbReference type="EC" id="2.1.1.33"/>
    </reaction>
</comment>
<dbReference type="GO" id="GO:0008176">
    <property type="term" value="F:tRNA (guanine(46)-N7)-methyltransferase activity"/>
    <property type="evidence" value="ECO:0007669"/>
    <property type="project" value="UniProtKB-UniRule"/>
</dbReference>
<reference evidence="9" key="2">
    <citation type="submission" date="2020-09" db="EMBL/GenBank/DDBJ databases">
        <authorList>
            <person name="Sun Q."/>
            <person name="Zhou Y."/>
        </authorList>
    </citation>
    <scope>NUCLEOTIDE SEQUENCE</scope>
    <source>
        <strain evidence="9">CGMCC 1.10749</strain>
    </source>
</reference>
<feature type="binding site" evidence="7">
    <location>
        <position position="88"/>
    </location>
    <ligand>
        <name>S-adenosyl-L-methionine</name>
        <dbReference type="ChEBI" id="CHEBI:59789"/>
    </ligand>
</feature>
<evidence type="ECO:0000256" key="1">
    <source>
        <dbReference type="ARBA" id="ARBA00000142"/>
    </source>
</evidence>
<organism evidence="9 10">
    <name type="scientific">Knoellia flava</name>
    <dbReference type="NCBI Taxonomy" id="913969"/>
    <lineage>
        <taxon>Bacteria</taxon>
        <taxon>Bacillati</taxon>
        <taxon>Actinomycetota</taxon>
        <taxon>Actinomycetes</taxon>
        <taxon>Micrococcales</taxon>
        <taxon>Intrasporangiaceae</taxon>
        <taxon>Knoellia</taxon>
    </lineage>
</organism>
<evidence type="ECO:0000256" key="4">
    <source>
        <dbReference type="ARBA" id="ARBA00022679"/>
    </source>
</evidence>
<keyword evidence="3 7" id="KW-0489">Methyltransferase</keyword>
<feature type="binding site" evidence="7">
    <location>
        <position position="142"/>
    </location>
    <ligand>
        <name>substrate</name>
    </ligand>
</feature>
<dbReference type="InterPro" id="IPR055361">
    <property type="entry name" value="tRNA_methyltr_TrmB_bact"/>
</dbReference>
<dbReference type="RefSeq" id="WP_035948804.1">
    <property type="nucleotide sequence ID" value="NZ_BMEA01000001.1"/>
</dbReference>
<dbReference type="EC" id="2.1.1.33" evidence="7"/>
<keyword evidence="6 7" id="KW-0819">tRNA processing</keyword>
<dbReference type="InterPro" id="IPR003358">
    <property type="entry name" value="tRNA_(Gua-N-7)_MeTrfase_Trmb"/>
</dbReference>
<evidence type="ECO:0000313" key="9">
    <source>
        <dbReference type="EMBL" id="GGB70599.1"/>
    </source>
</evidence>
<feature type="binding site" evidence="7">
    <location>
        <position position="63"/>
    </location>
    <ligand>
        <name>S-adenosyl-L-methionine</name>
        <dbReference type="ChEBI" id="CHEBI:59789"/>
    </ligand>
</feature>
<feature type="binding site" evidence="7">
    <location>
        <position position="174"/>
    </location>
    <ligand>
        <name>substrate</name>
    </ligand>
</feature>
<dbReference type="SUPFAM" id="SSF53335">
    <property type="entry name" value="S-adenosyl-L-methionine-dependent methyltransferases"/>
    <property type="match status" value="1"/>
</dbReference>
<dbReference type="Gene3D" id="3.40.50.150">
    <property type="entry name" value="Vaccinia Virus protein VP39"/>
    <property type="match status" value="1"/>
</dbReference>
<dbReference type="UniPathway" id="UPA00989"/>
<comment type="similarity">
    <text evidence="7">Belongs to the class I-like SAM-binding methyltransferase superfamily. TrmB family.</text>
</comment>
<feature type="region of interest" description="Disordered" evidence="8">
    <location>
        <begin position="1"/>
        <end position="20"/>
    </location>
</feature>
<reference evidence="9" key="1">
    <citation type="journal article" date="2014" name="Int. J. Syst. Evol. Microbiol.">
        <title>Complete genome sequence of Corynebacterium casei LMG S-19264T (=DSM 44701T), isolated from a smear-ripened cheese.</title>
        <authorList>
            <consortium name="US DOE Joint Genome Institute (JGI-PGF)"/>
            <person name="Walter F."/>
            <person name="Albersmeier A."/>
            <person name="Kalinowski J."/>
            <person name="Ruckert C."/>
        </authorList>
    </citation>
    <scope>NUCLEOTIDE SEQUENCE</scope>
    <source>
        <strain evidence="9">CGMCC 1.10749</strain>
    </source>
</reference>
<evidence type="ECO:0000313" key="10">
    <source>
        <dbReference type="Proteomes" id="UP000628079"/>
    </source>
</evidence>
<comment type="caution">
    <text evidence="9">The sequence shown here is derived from an EMBL/GenBank/DDBJ whole genome shotgun (WGS) entry which is preliminary data.</text>
</comment>
<dbReference type="GO" id="GO:0043527">
    <property type="term" value="C:tRNA methyltransferase complex"/>
    <property type="evidence" value="ECO:0007669"/>
    <property type="project" value="TreeGrafter"/>
</dbReference>